<dbReference type="Gene3D" id="2.40.110.10">
    <property type="entry name" value="Butyryl-CoA Dehydrogenase, subunit A, domain 2"/>
    <property type="match status" value="1"/>
</dbReference>
<keyword evidence="5" id="KW-0560">Oxidoreductase</keyword>
<feature type="region of interest" description="Disordered" evidence="7">
    <location>
        <begin position="457"/>
        <end position="505"/>
    </location>
</feature>
<dbReference type="PRINTS" id="PR00406">
    <property type="entry name" value="CYTB5RDTASE"/>
</dbReference>
<evidence type="ECO:0000313" key="9">
    <source>
        <dbReference type="EMBL" id="ROT69374.1"/>
    </source>
</evidence>
<dbReference type="Proteomes" id="UP000283509">
    <property type="component" value="Unassembled WGS sequence"/>
</dbReference>
<evidence type="ECO:0000256" key="1">
    <source>
        <dbReference type="ARBA" id="ARBA00001974"/>
    </source>
</evidence>
<dbReference type="Gene3D" id="3.40.50.80">
    <property type="entry name" value="Nucleotide-binding domain of ferredoxin-NADP reductase (FNR) module"/>
    <property type="match status" value="1"/>
</dbReference>
<dbReference type="AlphaFoldDB" id="A0A423SYR7"/>
<feature type="binding site" evidence="6">
    <location>
        <position position="569"/>
    </location>
    <ligand>
        <name>FAD</name>
        <dbReference type="ChEBI" id="CHEBI:57692"/>
    </ligand>
</feature>
<evidence type="ECO:0000256" key="5">
    <source>
        <dbReference type="ARBA" id="ARBA00023002"/>
    </source>
</evidence>
<dbReference type="Gene3D" id="1.20.140.10">
    <property type="entry name" value="Butyryl-CoA Dehydrogenase, subunit A, domain 3"/>
    <property type="match status" value="1"/>
</dbReference>
<dbReference type="Gene3D" id="2.40.30.10">
    <property type="entry name" value="Translation factors"/>
    <property type="match status" value="1"/>
</dbReference>
<dbReference type="SUPFAM" id="SSF47203">
    <property type="entry name" value="Acyl-CoA dehydrogenase C-terminal domain-like"/>
    <property type="match status" value="1"/>
</dbReference>
<dbReference type="PROSITE" id="PS51384">
    <property type="entry name" value="FAD_FR"/>
    <property type="match status" value="1"/>
</dbReference>
<evidence type="ECO:0000256" key="3">
    <source>
        <dbReference type="ARBA" id="ARBA00022630"/>
    </source>
</evidence>
<gene>
    <name evidence="9" type="ORF">C7M84_012428</name>
</gene>
<dbReference type="STRING" id="6689.A0A423SYR7"/>
<name>A0A423SYR7_PENVA</name>
<dbReference type="Pfam" id="PF02771">
    <property type="entry name" value="Acyl-CoA_dh_N"/>
    <property type="match status" value="1"/>
</dbReference>
<evidence type="ECO:0000256" key="6">
    <source>
        <dbReference type="PIRSR" id="PIRSR601834-1"/>
    </source>
</evidence>
<dbReference type="InterPro" id="IPR001834">
    <property type="entry name" value="CBR-like"/>
</dbReference>
<dbReference type="InterPro" id="IPR017927">
    <property type="entry name" value="FAD-bd_FR_type"/>
</dbReference>
<dbReference type="Pfam" id="PF00175">
    <property type="entry name" value="NAD_binding_1"/>
    <property type="match status" value="1"/>
</dbReference>
<protein>
    <recommendedName>
        <fullName evidence="8">FAD-binding FR-type domain-containing protein</fullName>
    </recommendedName>
</protein>
<dbReference type="OrthoDB" id="432685at2759"/>
<dbReference type="InterPro" id="IPR046373">
    <property type="entry name" value="Acyl-CoA_Oxase/DH_mid-dom_sf"/>
</dbReference>
<keyword evidence="10" id="KW-1185">Reference proteome</keyword>
<reference evidence="9 10" key="2">
    <citation type="submission" date="2019-01" db="EMBL/GenBank/DDBJ databases">
        <title>The decoding of complex shrimp genome reveals the adaptation for benthos swimmer, frequently molting mechanism and breeding impact on genome.</title>
        <authorList>
            <person name="Sun Y."/>
            <person name="Gao Y."/>
            <person name="Yu Y."/>
        </authorList>
    </citation>
    <scope>NUCLEOTIDE SEQUENCE [LARGE SCALE GENOMIC DNA]</scope>
    <source>
        <tissue evidence="9">Muscle</tissue>
    </source>
</reference>
<accession>A0A423SYR7</accession>
<comment type="similarity">
    <text evidence="2">Belongs to the acyl-CoA dehydrogenase family.</text>
</comment>
<dbReference type="PANTHER" id="PTHR19370">
    <property type="entry name" value="NADH-CYTOCHROME B5 REDUCTASE"/>
    <property type="match status" value="1"/>
</dbReference>
<comment type="cofactor">
    <cofactor evidence="1 6">
        <name>FAD</name>
        <dbReference type="ChEBI" id="CHEBI:57692"/>
    </cofactor>
</comment>
<evidence type="ECO:0000256" key="7">
    <source>
        <dbReference type="SAM" id="MobiDB-lite"/>
    </source>
</evidence>
<dbReference type="Gene3D" id="1.10.540.10">
    <property type="entry name" value="Acyl-CoA dehydrogenase/oxidase, N-terminal domain"/>
    <property type="match status" value="1"/>
</dbReference>
<dbReference type="SUPFAM" id="SSF52343">
    <property type="entry name" value="Ferredoxin reductase-like, C-terminal NADP-linked domain"/>
    <property type="match status" value="1"/>
</dbReference>
<feature type="domain" description="FAD-binding FR-type" evidence="8">
    <location>
        <begin position="517"/>
        <end position="632"/>
    </location>
</feature>
<dbReference type="SUPFAM" id="SSF56645">
    <property type="entry name" value="Acyl-CoA dehydrogenase NM domain-like"/>
    <property type="match status" value="1"/>
</dbReference>
<dbReference type="InterPro" id="IPR001433">
    <property type="entry name" value="OxRdtase_FAD/NAD-bd"/>
</dbReference>
<dbReference type="InterPro" id="IPR008333">
    <property type="entry name" value="Cbr1-like_FAD-bd_dom"/>
</dbReference>
<keyword evidence="3 6" id="KW-0285">Flavoprotein</keyword>
<dbReference type="InterPro" id="IPR036250">
    <property type="entry name" value="AcylCo_DH-like_C"/>
</dbReference>
<keyword evidence="4 6" id="KW-0274">FAD</keyword>
<evidence type="ECO:0000313" key="10">
    <source>
        <dbReference type="Proteomes" id="UP000283509"/>
    </source>
</evidence>
<dbReference type="GO" id="GO:0016627">
    <property type="term" value="F:oxidoreductase activity, acting on the CH-CH group of donors"/>
    <property type="evidence" value="ECO:0007669"/>
    <property type="project" value="InterPro"/>
</dbReference>
<proteinExistence type="inferred from homology"/>
<dbReference type="SUPFAM" id="SSF63380">
    <property type="entry name" value="Riboflavin synthase domain-like"/>
    <property type="match status" value="1"/>
</dbReference>
<evidence type="ECO:0000256" key="4">
    <source>
        <dbReference type="ARBA" id="ARBA00022827"/>
    </source>
</evidence>
<feature type="binding site" evidence="6">
    <location>
        <position position="649"/>
    </location>
    <ligand>
        <name>FAD</name>
        <dbReference type="ChEBI" id="CHEBI:57692"/>
    </ligand>
</feature>
<dbReference type="InterPro" id="IPR037069">
    <property type="entry name" value="AcylCoA_DH/ox_N_sf"/>
</dbReference>
<dbReference type="InterPro" id="IPR017938">
    <property type="entry name" value="Riboflavin_synthase-like_b-brl"/>
</dbReference>
<dbReference type="GO" id="GO:0050660">
    <property type="term" value="F:flavin adenine dinucleotide binding"/>
    <property type="evidence" value="ECO:0007669"/>
    <property type="project" value="InterPro"/>
</dbReference>
<dbReference type="CDD" id="cd06183">
    <property type="entry name" value="cyt_b5_reduct_like"/>
    <property type="match status" value="1"/>
</dbReference>
<evidence type="ECO:0000259" key="8">
    <source>
        <dbReference type="PROSITE" id="PS51384"/>
    </source>
</evidence>
<evidence type="ECO:0000256" key="2">
    <source>
        <dbReference type="ARBA" id="ARBA00009347"/>
    </source>
</evidence>
<dbReference type="InterPro" id="IPR009100">
    <property type="entry name" value="AcylCoA_DH/oxidase_NM_dom_sf"/>
</dbReference>
<dbReference type="EMBL" id="QCYY01002568">
    <property type="protein sequence ID" value="ROT69374.1"/>
    <property type="molecule type" value="Genomic_DNA"/>
</dbReference>
<reference evidence="9 10" key="1">
    <citation type="submission" date="2018-04" db="EMBL/GenBank/DDBJ databases">
        <authorList>
            <person name="Zhang X."/>
            <person name="Yuan J."/>
            <person name="Li F."/>
            <person name="Xiang J."/>
        </authorList>
    </citation>
    <scope>NUCLEOTIDE SEQUENCE [LARGE SCALE GENOMIC DNA]</scope>
    <source>
        <tissue evidence="9">Muscle</tissue>
    </source>
</reference>
<dbReference type="Pfam" id="PF00441">
    <property type="entry name" value="Acyl-CoA_dh_1"/>
    <property type="match status" value="1"/>
</dbReference>
<comment type="caution">
    <text evidence="9">The sequence shown here is derived from an EMBL/GenBank/DDBJ whole genome shotgun (WGS) entry which is preliminary data.</text>
</comment>
<dbReference type="InterPro" id="IPR009075">
    <property type="entry name" value="AcylCo_DH/oxidase_C"/>
</dbReference>
<sequence>MKPWGSKEFWGVGSEYDPDWLLTETQKKIRDDLMELCRTKIRPHAIECDKTYTFPRASLNAMGDLGLLGLIIPKEFGGMGESHTCAAMVVETLARYGCPASAMIYTMHLGACSTLLFRYHNNPHLKKLLQRIPKEKLLGALSASDPATGSHDWFPLSSKVRRLNARTVELLKYGSWSTGAGYADFYTLLTVSPDFKDNYANLSCFLVYKDEIRASSDEWSALGMHANMSGPLLVEGRFDVERMIGPPGDGRKNMEECIDSSFLLLTSSCWNGIALGCIDVGKKSVTRRAHADVGMRVCDYPVIQDYFGESLIDTNSSRSMAFLLAKSLDDATNNNDWAPHADINYLPRCKLLPWLWQLKFVAAKNVSVVADRMLYACGGEGYKTDLGLERLIRDGKAGWVMAPSNELLKNLVGMSALKGFNAIDLWGESANERVLHQEVKKMTLEQKERIGRRLLEEASQERQGASANHPHQDTDFLNPFNTAQPKALTQCPNPPSHPPTDLKTPDGVVHSAALRQDTWTPLALVSRKDVGSKMSSFVFALPRGTDHTGCFPGQFLAVRVTVDGKHHLRYFSPVSRPQGLSAASSSSLRFESQGIGLETSSKALQPGRFGKIPSQNCEKVDFQGPCGGLEYEPNQLEVLTVLASGGGVTPGLQLLRCVAQDPSDNTRVMLLYYVDSIEDILHREELDDLAAKGGEKIKVVYTLGETPEGWDGEEGFIDSQMIDRHVAKPNGIKHKIVVCGGPTMSVSCVHALKTLGHSSENIYIYGQFGVEQVKAVYGRYAKLSSHRCDQA</sequence>
<dbReference type="InterPro" id="IPR013786">
    <property type="entry name" value="AcylCoA_DH/ox_N"/>
</dbReference>
<dbReference type="Pfam" id="PF00970">
    <property type="entry name" value="FAD_binding_6"/>
    <property type="match status" value="1"/>
</dbReference>
<organism evidence="9 10">
    <name type="scientific">Penaeus vannamei</name>
    <name type="common">Whiteleg shrimp</name>
    <name type="synonym">Litopenaeus vannamei</name>
    <dbReference type="NCBI Taxonomy" id="6689"/>
    <lineage>
        <taxon>Eukaryota</taxon>
        <taxon>Metazoa</taxon>
        <taxon>Ecdysozoa</taxon>
        <taxon>Arthropoda</taxon>
        <taxon>Crustacea</taxon>
        <taxon>Multicrustacea</taxon>
        <taxon>Malacostraca</taxon>
        <taxon>Eumalacostraca</taxon>
        <taxon>Eucarida</taxon>
        <taxon>Decapoda</taxon>
        <taxon>Dendrobranchiata</taxon>
        <taxon>Penaeoidea</taxon>
        <taxon>Penaeidae</taxon>
        <taxon>Penaeus</taxon>
    </lineage>
</organism>
<dbReference type="InterPro" id="IPR039261">
    <property type="entry name" value="FNR_nucleotide-bd"/>
</dbReference>